<proteinExistence type="predicted"/>
<dbReference type="Proteomes" id="UP000095286">
    <property type="component" value="Unplaced"/>
</dbReference>
<organism evidence="1 2">
    <name type="scientific">Rhabditophanes sp. KR3021</name>
    <dbReference type="NCBI Taxonomy" id="114890"/>
    <lineage>
        <taxon>Eukaryota</taxon>
        <taxon>Metazoa</taxon>
        <taxon>Ecdysozoa</taxon>
        <taxon>Nematoda</taxon>
        <taxon>Chromadorea</taxon>
        <taxon>Rhabditida</taxon>
        <taxon>Tylenchina</taxon>
        <taxon>Panagrolaimomorpha</taxon>
        <taxon>Strongyloidoidea</taxon>
        <taxon>Alloionematidae</taxon>
        <taxon>Rhabditophanes</taxon>
    </lineage>
</organism>
<evidence type="ECO:0000313" key="2">
    <source>
        <dbReference type="WBParaSite" id="RSKR_0000697500.1"/>
    </source>
</evidence>
<protein>
    <submittedName>
        <fullName evidence="2">TIL domain-containing protein</fullName>
    </submittedName>
</protein>
<reference evidence="2" key="1">
    <citation type="submission" date="2016-11" db="UniProtKB">
        <authorList>
            <consortium name="WormBaseParasite"/>
        </authorList>
    </citation>
    <scope>IDENTIFICATION</scope>
    <source>
        <strain evidence="2">KR3021</strain>
    </source>
</reference>
<name>A0AC35U2Z3_9BILA</name>
<accession>A0AC35U2Z3</accession>
<evidence type="ECO:0000313" key="1">
    <source>
        <dbReference type="Proteomes" id="UP000095286"/>
    </source>
</evidence>
<sequence>MKVQVIIFVSLVVLLMAQEKKIVDQASCKENYTYLKCRPGCQNVCGRAYIWCGDKVCSEPNCYCTGEYSLTKEEGGKCVKTIDCPIKKVKRDSEPRFLSDDVIDTLKPMECPTNEVYMKCGPGCDSICGIAYGFCSTSCGKPGCYCTGEFASIKLGGACIKKTDCPKIPQ</sequence>
<dbReference type="WBParaSite" id="RSKR_0000697500.1">
    <property type="protein sequence ID" value="RSKR_0000697500.1"/>
    <property type="gene ID" value="RSKR_0000697500"/>
</dbReference>